<dbReference type="GO" id="GO:0160148">
    <property type="term" value="F:tRNA pseudouridine(55) synthase activity"/>
    <property type="evidence" value="ECO:0007669"/>
    <property type="project" value="UniProtKB-EC"/>
</dbReference>
<dbReference type="GO" id="GO:1990481">
    <property type="term" value="P:mRNA pseudouridine synthesis"/>
    <property type="evidence" value="ECO:0007669"/>
    <property type="project" value="TreeGrafter"/>
</dbReference>
<evidence type="ECO:0000313" key="9">
    <source>
        <dbReference type="Proteomes" id="UP000471031"/>
    </source>
</evidence>
<feature type="domain" description="tRNA pseudouridylate synthase B C-terminal" evidence="7">
    <location>
        <begin position="182"/>
        <end position="222"/>
    </location>
</feature>
<dbReference type="Pfam" id="PF01509">
    <property type="entry name" value="TruB_N"/>
    <property type="match status" value="1"/>
</dbReference>
<dbReference type="GO" id="GO:0031119">
    <property type="term" value="P:tRNA pseudouridine synthesis"/>
    <property type="evidence" value="ECO:0007669"/>
    <property type="project" value="UniProtKB-UniRule"/>
</dbReference>
<dbReference type="RefSeq" id="WP_161263130.1">
    <property type="nucleotide sequence ID" value="NZ_JAFBDC010000021.1"/>
</dbReference>
<evidence type="ECO:0000256" key="4">
    <source>
        <dbReference type="ARBA" id="ARBA00023235"/>
    </source>
</evidence>
<dbReference type="Proteomes" id="UP000471031">
    <property type="component" value="Unassembled WGS sequence"/>
</dbReference>
<feature type="domain" description="Pseudouridine synthase II N-terminal" evidence="6">
    <location>
        <begin position="30"/>
        <end position="181"/>
    </location>
</feature>
<keyword evidence="4 5" id="KW-0413">Isomerase</keyword>
<dbReference type="HAMAP" id="MF_01080">
    <property type="entry name" value="TruB_bact"/>
    <property type="match status" value="1"/>
</dbReference>
<reference evidence="8 9" key="1">
    <citation type="submission" date="2020-01" db="EMBL/GenBank/DDBJ databases">
        <title>Whole genome sequence of Heliobacterium gestii DSM 11169.</title>
        <authorList>
            <person name="Kyndt J.A."/>
            <person name="Meyer T.E."/>
        </authorList>
    </citation>
    <scope>NUCLEOTIDE SEQUENCE [LARGE SCALE GENOMIC DNA]</scope>
    <source>
        <strain evidence="8 9">DSM 11169</strain>
    </source>
</reference>
<gene>
    <name evidence="5 8" type="primary">truB</name>
    <name evidence="8" type="ORF">GTO89_16135</name>
</gene>
<dbReference type="CDD" id="cd02573">
    <property type="entry name" value="PseudoU_synth_EcTruB"/>
    <property type="match status" value="1"/>
</dbReference>
<name>A0A845LD23_HELGE</name>
<protein>
    <recommendedName>
        <fullName evidence="5">tRNA pseudouridine synthase B</fullName>
        <ecNumber evidence="5">5.4.99.25</ecNumber>
    </recommendedName>
    <alternativeName>
        <fullName evidence="5">tRNA pseudouridine(55) synthase</fullName>
        <shortName evidence="5">Psi55 synthase</shortName>
    </alternativeName>
    <alternativeName>
        <fullName evidence="5">tRNA pseudouridylate synthase</fullName>
    </alternativeName>
    <alternativeName>
        <fullName evidence="5">tRNA-uridine isomerase</fullName>
    </alternativeName>
</protein>
<accession>A0A845LD23</accession>
<comment type="similarity">
    <text evidence="2 5">Belongs to the pseudouridine synthase TruB family. Type 1 subfamily.</text>
</comment>
<dbReference type="Gene3D" id="3.30.2350.10">
    <property type="entry name" value="Pseudouridine synthase"/>
    <property type="match status" value="1"/>
</dbReference>
<dbReference type="InterPro" id="IPR032819">
    <property type="entry name" value="TruB_C"/>
</dbReference>
<keyword evidence="3 5" id="KW-0819">tRNA processing</keyword>
<evidence type="ECO:0000259" key="7">
    <source>
        <dbReference type="Pfam" id="PF16198"/>
    </source>
</evidence>
<sequence>MKLEPLELEGFLNLLKPPGMTSHDVVAKARRLLKEKRIGHLGTLDPDAAGVLPIAVGQATRLVELVGGVNKAYRAQLRLGATTDSQDASGRIVDIRAVPRVSLDEWEKTLQMFRGEIWQIPPMVSAVSVGGKRLYEYARQGIEVERSARPVSISRIGIVNYDPARPEEIILDVECSAGTYIRTLCHDIGQRLGCGAHMGWLIRTRSGRFSLRESVAMETLAEGLPREHLVSPYEALAHLPALEIGENRLSALSQGLAQYLRGDGWSEGQWIRMHRQQKLLAVGQAFQKDGQWLCQPRKVFNRLETRSK</sequence>
<evidence type="ECO:0000256" key="1">
    <source>
        <dbReference type="ARBA" id="ARBA00000385"/>
    </source>
</evidence>
<comment type="catalytic activity">
    <reaction evidence="1 5">
        <text>uridine(55) in tRNA = pseudouridine(55) in tRNA</text>
        <dbReference type="Rhea" id="RHEA:42532"/>
        <dbReference type="Rhea" id="RHEA-COMP:10101"/>
        <dbReference type="Rhea" id="RHEA-COMP:10102"/>
        <dbReference type="ChEBI" id="CHEBI:65314"/>
        <dbReference type="ChEBI" id="CHEBI:65315"/>
        <dbReference type="EC" id="5.4.99.25"/>
    </reaction>
</comment>
<dbReference type="InterPro" id="IPR014780">
    <property type="entry name" value="tRNA_psdUridine_synth_TruB"/>
</dbReference>
<organism evidence="8 9">
    <name type="scientific">Heliomicrobium gestii</name>
    <name type="common">Heliobacterium gestii</name>
    <dbReference type="NCBI Taxonomy" id="2699"/>
    <lineage>
        <taxon>Bacteria</taxon>
        <taxon>Bacillati</taxon>
        <taxon>Bacillota</taxon>
        <taxon>Clostridia</taxon>
        <taxon>Eubacteriales</taxon>
        <taxon>Heliobacteriaceae</taxon>
        <taxon>Heliomicrobium</taxon>
    </lineage>
</organism>
<dbReference type="PANTHER" id="PTHR13767">
    <property type="entry name" value="TRNA-PSEUDOURIDINE SYNTHASE"/>
    <property type="match status" value="1"/>
</dbReference>
<dbReference type="InterPro" id="IPR002501">
    <property type="entry name" value="PsdUridine_synth_N"/>
</dbReference>
<dbReference type="EMBL" id="WXEX01000019">
    <property type="protein sequence ID" value="MZP44562.1"/>
    <property type="molecule type" value="Genomic_DNA"/>
</dbReference>
<evidence type="ECO:0000256" key="5">
    <source>
        <dbReference type="HAMAP-Rule" id="MF_01080"/>
    </source>
</evidence>
<dbReference type="AlphaFoldDB" id="A0A845LD23"/>
<dbReference type="PANTHER" id="PTHR13767:SF2">
    <property type="entry name" value="PSEUDOURIDYLATE SYNTHASE TRUB1"/>
    <property type="match status" value="1"/>
</dbReference>
<feature type="active site" description="Nucleophile" evidence="5">
    <location>
        <position position="45"/>
    </location>
</feature>
<comment type="function">
    <text evidence="5">Responsible for synthesis of pseudouridine from uracil-55 in the psi GC loop of transfer RNAs.</text>
</comment>
<evidence type="ECO:0000256" key="2">
    <source>
        <dbReference type="ARBA" id="ARBA00005642"/>
    </source>
</evidence>
<keyword evidence="9" id="KW-1185">Reference proteome</keyword>
<dbReference type="GO" id="GO:0003723">
    <property type="term" value="F:RNA binding"/>
    <property type="evidence" value="ECO:0007669"/>
    <property type="project" value="InterPro"/>
</dbReference>
<dbReference type="Pfam" id="PF16198">
    <property type="entry name" value="TruB_C_2"/>
    <property type="match status" value="1"/>
</dbReference>
<dbReference type="NCBIfam" id="TIGR00431">
    <property type="entry name" value="TruB"/>
    <property type="match status" value="1"/>
</dbReference>
<evidence type="ECO:0000313" key="8">
    <source>
        <dbReference type="EMBL" id="MZP44562.1"/>
    </source>
</evidence>
<dbReference type="EC" id="5.4.99.25" evidence="5"/>
<comment type="caution">
    <text evidence="8">The sequence shown here is derived from an EMBL/GenBank/DDBJ whole genome shotgun (WGS) entry which is preliminary data.</text>
</comment>
<proteinExistence type="inferred from homology"/>
<dbReference type="OrthoDB" id="9802309at2"/>
<evidence type="ECO:0000259" key="6">
    <source>
        <dbReference type="Pfam" id="PF01509"/>
    </source>
</evidence>
<dbReference type="InterPro" id="IPR020103">
    <property type="entry name" value="PsdUridine_synth_cat_dom_sf"/>
</dbReference>
<evidence type="ECO:0000256" key="3">
    <source>
        <dbReference type="ARBA" id="ARBA00022694"/>
    </source>
</evidence>
<dbReference type="SUPFAM" id="SSF55120">
    <property type="entry name" value="Pseudouridine synthase"/>
    <property type="match status" value="1"/>
</dbReference>